<feature type="domain" description="Thyroglobulin type-1" evidence="8">
    <location>
        <begin position="37"/>
        <end position="111"/>
    </location>
</feature>
<dbReference type="Gene3D" id="2.10.22.10">
    <property type="entry name" value="Antistasin, domain 1"/>
    <property type="match status" value="4"/>
</dbReference>
<gene>
    <name evidence="11" type="primary">Ppn_1</name>
    <name evidence="11" type="ORF">g.50510</name>
</gene>
<dbReference type="CDD" id="cd00199">
    <property type="entry name" value="WAP"/>
    <property type="match status" value="1"/>
</dbReference>
<dbReference type="GO" id="GO:0007160">
    <property type="term" value="P:cell-matrix adhesion"/>
    <property type="evidence" value="ECO:0007669"/>
    <property type="project" value="TreeGrafter"/>
</dbReference>
<feature type="domain" description="Thyroglobulin type-1" evidence="8">
    <location>
        <begin position="1087"/>
        <end position="1187"/>
    </location>
</feature>
<dbReference type="SMART" id="SM00217">
    <property type="entry name" value="WAP"/>
    <property type="match status" value="2"/>
</dbReference>
<keyword evidence="6" id="KW-1133">Transmembrane helix</keyword>
<dbReference type="InterPro" id="IPR036645">
    <property type="entry name" value="Elafin-like_sf"/>
</dbReference>
<dbReference type="EMBL" id="GBXI01015845">
    <property type="protein sequence ID" value="JAC98446.1"/>
    <property type="molecule type" value="Transcribed_RNA"/>
</dbReference>
<evidence type="ECO:0000313" key="11">
    <source>
        <dbReference type="EMBL" id="JAC98446.1"/>
    </source>
</evidence>
<dbReference type="InterPro" id="IPR011061">
    <property type="entry name" value="Hirudin/antistatin"/>
</dbReference>
<dbReference type="InterPro" id="IPR008197">
    <property type="entry name" value="WAP_dom"/>
</dbReference>
<dbReference type="PROSITE" id="PS00484">
    <property type="entry name" value="THYROGLOBULIN_1_1"/>
    <property type="match status" value="1"/>
</dbReference>
<dbReference type="PROSITE" id="PS51162">
    <property type="entry name" value="THYROGLOBULIN_1_2"/>
    <property type="match status" value="6"/>
</dbReference>
<keyword evidence="2" id="KW-0964">Secreted</keyword>
<dbReference type="GO" id="GO:0004867">
    <property type="term" value="F:serine-type endopeptidase inhibitor activity"/>
    <property type="evidence" value="ECO:0007669"/>
    <property type="project" value="InterPro"/>
</dbReference>
<comment type="subcellular location">
    <subcellularLocation>
        <location evidence="1">Secreted</location>
    </subcellularLocation>
</comment>
<keyword evidence="4 5" id="KW-1015">Disulfide bond</keyword>
<dbReference type="PANTHER" id="PTHR12352">
    <property type="entry name" value="SECRETED MODULAR CALCIUM-BINDING PROTEIN"/>
    <property type="match status" value="1"/>
</dbReference>
<keyword evidence="3" id="KW-0677">Repeat</keyword>
<dbReference type="InterPro" id="IPR004094">
    <property type="entry name" value="Antistasin-like"/>
</dbReference>
<dbReference type="InterPro" id="IPR006150">
    <property type="entry name" value="Cys_repeat_1"/>
</dbReference>
<feature type="domain" description="Thyroglobulin type-1" evidence="8">
    <location>
        <begin position="535"/>
        <end position="711"/>
    </location>
</feature>
<sequence>MAQVNERKLLLPLVLLTACICACAFNAAEAKRLNANLTACQHLRRVETRRAKALFPNEKALAIRIPRCSKTGDFEQIQCRNEREGLDCWCIDEYGVEIPGTRNVSKSVVRCAEPTLCPASACRMFCPAGFARDAETGCSVCRCRDPCENVVCPNGQSCQPQEVKCKIEPCPPVPTCKKARSLSTYCPAGMPLAIEGSIRPFLCGNDQGKPQCPPLYQCMVETGNEYGVCCPSTVKFSKPGICPAQDKVEYSERTGYMCGSPCNSDLECANMEKCCFTKGCQFNCQQPFNVTTCHQARALSDIIAVNEREGRGYQPDCNGPGGLFSPRQCSRNGLVCWCVDPRTGHKIQGTMGPANEINCDGWENMISHSLARSFNMEKCDTNICAAVCEYGFKNDHNGCPSCECSEPCEGFKCAIGSHCEVATDPLCESGSSLCASWPVCKPDLVYSNPCEVGAPLADNITGEVMYCFEERQSRAFQPTAFFEPGPEIKQSRSMTNRITCPDNFKCLKLPHDTESVCCPTPEEVVPKDEQTAHQQTMCEYLRDFSERMEGTEEGMQLAIPAPRCTDDGNYMERQCTMKKIRVTRAEQRQILEENTIRRMRMLLKSANERQIREKRQVERLKLYRVNDDALKVHIAAPIQSRNAKVIDMGADRAQSLGQLFEVEFKKVMPAPKQSLSDNELVEIKVEECWCVDSFGTEIPSTRGYNLTDAECGRVRESIDCLDLTCRMGCEYGFTLDPNTRCPACQCRDPCDGVVCGDGKECRIVDVSCDEEYCPPVPACLPRKPGQCPFLVPPGPDNLDANTCAYECRTDSHCEGHKRCCSNGCGTQCVLPQMKTACQHLHTIQMHQASELGIPAMKMHIAQCDPHTGKWNEKQCSPDGHCWCVDDNGWVLPGTRVKAATPICKRNSMFACAETQCDKKCEAGYKTDPHGCPTCECRDFCDEINCASSEECQLINVECVDSPCPKMPICVPRRISVCPEGNPLRQGDLEVSCGPHNDNEACPTTHTCQLNPVTHRGVCCSKTRDVCFESMDNACLATMQSERNVTRYRFSPKSNRCLTVTIDLDASNCQTKNLFHSELACNSVCPVLTSCERLKLKNSLAAQHTGYTSVWFQPRCDPITGHWSPVQCLGAQPSLNKESATPANDLGSATKQQHTRKAFSSTNGVCWCADKKGAPLKGTLTRDIEPICNSRQGRQSKSFNVDDQLMEEVIRQMTTMVDIEEYELEEHTQDAGVGAPLYSNRNANGAGRSLDDNMAVESEYHETPAGVRLKAAAVPNTGAEAYVTEHILALANSLLDSQLSIEALKPMPVETTRCRALAETAHFPVACDEHGAFLPTQCNSKTCWCVDAAGNQLDTSNMFRQGTHNCPETPIASVAIELHMVNRTNRNIRNAYDTIRRELYQLLGDAVENLRVQENFDGSVIVRFELHNEAKIDYAFAIESAINANRFNLVGGHFTPDISRSHFIHRSMNPPVATAVSHESTIQLVLFIIATSSAFLVSIFVVYVMLKRGKRTKVLTDHYGYPVYAEESVTKGVGGGDKAVDYTAPIFVLSSHEHDSINVSK</sequence>
<dbReference type="SUPFAM" id="SSF57610">
    <property type="entry name" value="Thyroglobulin type-1 domain"/>
    <property type="match status" value="6"/>
</dbReference>
<keyword evidence="6" id="KW-0472">Membrane</keyword>
<dbReference type="CDD" id="cd00191">
    <property type="entry name" value="TY"/>
    <property type="match status" value="4"/>
</dbReference>
<dbReference type="InterPro" id="IPR000716">
    <property type="entry name" value="Thyroglobulin_1"/>
</dbReference>
<feature type="disulfide bond" evidence="5">
    <location>
        <begin position="329"/>
        <end position="336"/>
    </location>
</feature>
<reference evidence="11" key="2">
    <citation type="journal article" date="2015" name="Gigascience">
        <title>Reconstructing a comprehensive transcriptome assembly of a white-pupal translocated strain of the pest fruit fly Bactrocera cucurbitae.</title>
        <authorList>
            <person name="Sim S.B."/>
            <person name="Calla B."/>
            <person name="Hall B."/>
            <person name="DeRego T."/>
            <person name="Geib S.M."/>
        </authorList>
    </citation>
    <scope>NUCLEOTIDE SEQUENCE</scope>
</reference>
<evidence type="ECO:0000256" key="4">
    <source>
        <dbReference type="ARBA" id="ARBA00023157"/>
    </source>
</evidence>
<dbReference type="PANTHER" id="PTHR12352:SF31">
    <property type="entry name" value="PAPILIN-LIKE PROTEIN"/>
    <property type="match status" value="1"/>
</dbReference>
<evidence type="ECO:0000259" key="8">
    <source>
        <dbReference type="PROSITE" id="PS51162"/>
    </source>
</evidence>
<dbReference type="InterPro" id="IPR036857">
    <property type="entry name" value="Thyroglobulin_1_sf"/>
</dbReference>
<dbReference type="Pfam" id="PF00086">
    <property type="entry name" value="Thyroglobulin_1"/>
    <property type="match status" value="5"/>
</dbReference>
<feature type="transmembrane region" description="Helical" evidence="6">
    <location>
        <begin position="1483"/>
        <end position="1505"/>
    </location>
</feature>
<feature type="chain" id="PRO_5001993839" evidence="7">
    <location>
        <begin position="31"/>
        <end position="1560"/>
    </location>
</feature>
<dbReference type="InterPro" id="IPR028150">
    <property type="entry name" value="Lustrin_cystein"/>
</dbReference>
<dbReference type="PROSITE" id="PS51252">
    <property type="entry name" value="ANTISTASIN"/>
    <property type="match status" value="4"/>
</dbReference>
<evidence type="ECO:0000259" key="10">
    <source>
        <dbReference type="PROSITE" id="PS51390"/>
    </source>
</evidence>
<feature type="domain" description="WAP" evidence="10">
    <location>
        <begin position="780"/>
        <end position="832"/>
    </location>
</feature>
<feature type="domain" description="Thyroglobulin type-1" evidence="8">
    <location>
        <begin position="834"/>
        <end position="903"/>
    </location>
</feature>
<feature type="domain" description="Antistasin-like" evidence="9">
    <location>
        <begin position="720"/>
        <end position="746"/>
    </location>
</feature>
<evidence type="ECO:0000256" key="2">
    <source>
        <dbReference type="ARBA" id="ARBA00022525"/>
    </source>
</evidence>
<feature type="domain" description="Antistasin-like" evidence="9">
    <location>
        <begin position="117"/>
        <end position="143"/>
    </location>
</feature>
<dbReference type="Pfam" id="PF02822">
    <property type="entry name" value="Antistasin"/>
    <property type="match status" value="4"/>
</dbReference>
<dbReference type="PROSITE" id="PS51390">
    <property type="entry name" value="WAP"/>
    <property type="match status" value="2"/>
</dbReference>
<dbReference type="PROSITE" id="PS51257">
    <property type="entry name" value="PROKAR_LIPOPROTEIN"/>
    <property type="match status" value="1"/>
</dbReference>
<dbReference type="SMART" id="SM00289">
    <property type="entry name" value="WR1"/>
    <property type="match status" value="3"/>
</dbReference>
<feature type="disulfide bond" evidence="5">
    <location>
        <begin position="1167"/>
        <end position="1187"/>
    </location>
</feature>
<name>A0A0A1WHV9_ZEUCU</name>
<evidence type="ECO:0000256" key="7">
    <source>
        <dbReference type="SAM" id="SignalP"/>
    </source>
</evidence>
<organism evidence="11">
    <name type="scientific">Zeugodacus cucurbitae</name>
    <name type="common">Melon fruit fly</name>
    <name type="synonym">Bactrocera cucurbitae</name>
    <dbReference type="NCBI Taxonomy" id="28588"/>
    <lineage>
        <taxon>Eukaryota</taxon>
        <taxon>Metazoa</taxon>
        <taxon>Ecdysozoa</taxon>
        <taxon>Arthropoda</taxon>
        <taxon>Hexapoda</taxon>
        <taxon>Insecta</taxon>
        <taxon>Pterygota</taxon>
        <taxon>Neoptera</taxon>
        <taxon>Endopterygota</taxon>
        <taxon>Diptera</taxon>
        <taxon>Brachycera</taxon>
        <taxon>Muscomorpha</taxon>
        <taxon>Tephritoidea</taxon>
        <taxon>Tephritidae</taxon>
        <taxon>Zeugodacus</taxon>
        <taxon>Zeugodacus</taxon>
    </lineage>
</organism>
<dbReference type="InterPro" id="IPR003645">
    <property type="entry name" value="Fol_N"/>
</dbReference>
<feature type="domain" description="Antistasin-like" evidence="9">
    <location>
        <begin position="379"/>
        <end position="404"/>
    </location>
</feature>
<keyword evidence="6" id="KW-0812">Transmembrane</keyword>
<evidence type="ECO:0000256" key="3">
    <source>
        <dbReference type="ARBA" id="ARBA00022737"/>
    </source>
</evidence>
<dbReference type="SMART" id="SM00211">
    <property type="entry name" value="TY"/>
    <property type="match status" value="6"/>
</dbReference>
<dbReference type="Pfam" id="PF00095">
    <property type="entry name" value="WAP"/>
    <property type="match status" value="2"/>
</dbReference>
<dbReference type="GO" id="GO:0005604">
    <property type="term" value="C:basement membrane"/>
    <property type="evidence" value="ECO:0007669"/>
    <property type="project" value="TreeGrafter"/>
</dbReference>
<evidence type="ECO:0000256" key="1">
    <source>
        <dbReference type="ARBA" id="ARBA00004613"/>
    </source>
</evidence>
<comment type="caution">
    <text evidence="5">Lacks conserved residue(s) required for the propagation of feature annotation.</text>
</comment>
<feature type="disulfide bond" evidence="5">
    <location>
        <begin position="883"/>
        <end position="903"/>
    </location>
</feature>
<protein>
    <submittedName>
        <fullName evidence="11">Papilin</fullName>
    </submittedName>
</protein>
<dbReference type="Pfam" id="PF14625">
    <property type="entry name" value="Lustrin_cystein"/>
    <property type="match status" value="3"/>
</dbReference>
<reference evidence="11" key="1">
    <citation type="submission" date="2014-11" db="EMBL/GenBank/DDBJ databases">
        <authorList>
            <person name="Geib S."/>
        </authorList>
    </citation>
    <scope>NUCLEOTIDE SEQUENCE</scope>
</reference>
<proteinExistence type="predicted"/>
<dbReference type="SMART" id="SM00274">
    <property type="entry name" value="FOLN"/>
    <property type="match status" value="5"/>
</dbReference>
<dbReference type="Gene3D" id="4.10.800.10">
    <property type="entry name" value="Thyroglobulin type-1"/>
    <property type="match status" value="6"/>
</dbReference>
<accession>A0A0A1WHV9</accession>
<feature type="signal peptide" evidence="7">
    <location>
        <begin position="1"/>
        <end position="30"/>
    </location>
</feature>
<dbReference type="SUPFAM" id="SSF57262">
    <property type="entry name" value="Leech antihemostatic proteins"/>
    <property type="match status" value="3"/>
</dbReference>
<evidence type="ECO:0000256" key="5">
    <source>
        <dbReference type="PROSITE-ProRule" id="PRU00500"/>
    </source>
</evidence>
<feature type="domain" description="Thyroglobulin type-1" evidence="8">
    <location>
        <begin position="290"/>
        <end position="359"/>
    </location>
</feature>
<feature type="domain" description="Antistasin-like" evidence="9">
    <location>
        <begin position="911"/>
        <end position="936"/>
    </location>
</feature>
<evidence type="ECO:0000256" key="6">
    <source>
        <dbReference type="SAM" id="Phobius"/>
    </source>
</evidence>
<keyword evidence="7" id="KW-0732">Signal</keyword>
<feature type="domain" description="Thyroglobulin type-1" evidence="8">
    <location>
        <begin position="1310"/>
        <end position="1365"/>
    </location>
</feature>
<dbReference type="Gene3D" id="4.10.75.10">
    <property type="entry name" value="Elafin-like"/>
    <property type="match status" value="2"/>
</dbReference>
<feature type="domain" description="WAP" evidence="10">
    <location>
        <begin position="235"/>
        <end position="288"/>
    </location>
</feature>
<dbReference type="GO" id="GO:0005615">
    <property type="term" value="C:extracellular space"/>
    <property type="evidence" value="ECO:0007669"/>
    <property type="project" value="TreeGrafter"/>
</dbReference>
<dbReference type="InterPro" id="IPR051950">
    <property type="entry name" value="Dev_reg/Prot_inhib"/>
</dbReference>
<evidence type="ECO:0000259" key="9">
    <source>
        <dbReference type="PROSITE" id="PS51252"/>
    </source>
</evidence>